<evidence type="ECO:0000313" key="2">
    <source>
        <dbReference type="EMBL" id="CAH1269496.1"/>
    </source>
</evidence>
<name>A0A8K0EUP5_BRALA</name>
<keyword evidence="3" id="KW-1185">Reference proteome</keyword>
<organism evidence="2 3">
    <name type="scientific">Branchiostoma lanceolatum</name>
    <name type="common">Common lancelet</name>
    <name type="synonym">Amphioxus lanceolatum</name>
    <dbReference type="NCBI Taxonomy" id="7740"/>
    <lineage>
        <taxon>Eukaryota</taxon>
        <taxon>Metazoa</taxon>
        <taxon>Chordata</taxon>
        <taxon>Cephalochordata</taxon>
        <taxon>Leptocardii</taxon>
        <taxon>Amphioxiformes</taxon>
        <taxon>Branchiostomatidae</taxon>
        <taxon>Branchiostoma</taxon>
    </lineage>
</organism>
<evidence type="ECO:0000256" key="1">
    <source>
        <dbReference type="SAM" id="MobiDB-lite"/>
    </source>
</evidence>
<dbReference type="Proteomes" id="UP000838412">
    <property type="component" value="Chromosome 7"/>
</dbReference>
<feature type="region of interest" description="Disordered" evidence="1">
    <location>
        <begin position="141"/>
        <end position="175"/>
    </location>
</feature>
<evidence type="ECO:0000313" key="3">
    <source>
        <dbReference type="Proteomes" id="UP000838412"/>
    </source>
</evidence>
<reference evidence="2" key="1">
    <citation type="submission" date="2022-01" db="EMBL/GenBank/DDBJ databases">
        <authorList>
            <person name="Braso-Vives M."/>
        </authorList>
    </citation>
    <scope>NUCLEOTIDE SEQUENCE</scope>
</reference>
<feature type="compositionally biased region" description="Basic residues" evidence="1">
    <location>
        <begin position="144"/>
        <end position="155"/>
    </location>
</feature>
<dbReference type="EMBL" id="OV696692">
    <property type="protein sequence ID" value="CAH1269496.1"/>
    <property type="molecule type" value="Genomic_DNA"/>
</dbReference>
<dbReference type="AlphaFoldDB" id="A0A8K0EUP5"/>
<gene>
    <name evidence="2" type="primary">Hypp4194</name>
    <name evidence="2" type="ORF">BLAG_LOCUS22130</name>
</gene>
<sequence>MSRLVFGSTSVVVWVRKRESVPVCLPDKCDSSVFCGECLDKLRTMSLLTYDTPVSKLGRREVTVSLDTIRALQEMARRLNESVTTTKTAALQICEQADAMQRTTHELQLKLNNIYTREVHAEAMENQDKSESLLGELSLITSRRLSKSPKKKGRRSASQTRQSRDMFSSPKGSDF</sequence>
<protein>
    <submittedName>
        <fullName evidence="2">Hypp4194 protein</fullName>
    </submittedName>
</protein>
<proteinExistence type="predicted"/>
<dbReference type="OrthoDB" id="10052678at2759"/>
<accession>A0A8K0EUP5</accession>